<accession>A0A9P3LDJ0</accession>
<evidence type="ECO:0000256" key="1">
    <source>
        <dbReference type="SAM" id="Phobius"/>
    </source>
</evidence>
<organism evidence="3 4">
    <name type="scientific">Phanerochaete sordida</name>
    <dbReference type="NCBI Taxonomy" id="48140"/>
    <lineage>
        <taxon>Eukaryota</taxon>
        <taxon>Fungi</taxon>
        <taxon>Dikarya</taxon>
        <taxon>Basidiomycota</taxon>
        <taxon>Agaricomycotina</taxon>
        <taxon>Agaricomycetes</taxon>
        <taxon>Polyporales</taxon>
        <taxon>Phanerochaetaceae</taxon>
        <taxon>Phanerochaete</taxon>
    </lineage>
</organism>
<name>A0A9P3LDJ0_9APHY</name>
<keyword evidence="1" id="KW-0472">Membrane</keyword>
<feature type="domain" description="DUF6533" evidence="2">
    <location>
        <begin position="24"/>
        <end position="65"/>
    </location>
</feature>
<feature type="transmembrane region" description="Helical" evidence="1">
    <location>
        <begin position="55"/>
        <end position="76"/>
    </location>
</feature>
<evidence type="ECO:0000313" key="4">
    <source>
        <dbReference type="Proteomes" id="UP000703269"/>
    </source>
</evidence>
<keyword evidence="4" id="KW-1185">Reference proteome</keyword>
<gene>
    <name evidence="3" type="ORF">PsYK624_067530</name>
</gene>
<comment type="caution">
    <text evidence="3">The sequence shown here is derived from an EMBL/GenBank/DDBJ whole genome shotgun (WGS) entry which is preliminary data.</text>
</comment>
<evidence type="ECO:0000313" key="3">
    <source>
        <dbReference type="EMBL" id="GJE90609.1"/>
    </source>
</evidence>
<proteinExistence type="predicted"/>
<keyword evidence="1" id="KW-0812">Transmembrane</keyword>
<dbReference type="EMBL" id="BPQB01000017">
    <property type="protein sequence ID" value="GJE90609.1"/>
    <property type="molecule type" value="Genomic_DNA"/>
</dbReference>
<evidence type="ECO:0000259" key="2">
    <source>
        <dbReference type="Pfam" id="PF20151"/>
    </source>
</evidence>
<dbReference type="Proteomes" id="UP000703269">
    <property type="component" value="Unassembled WGS sequence"/>
</dbReference>
<dbReference type="Pfam" id="PF20151">
    <property type="entry name" value="DUF6533"/>
    <property type="match status" value="1"/>
</dbReference>
<protein>
    <recommendedName>
        <fullName evidence="2">DUF6533 domain-containing protein</fullName>
    </recommendedName>
</protein>
<reference evidence="3 4" key="1">
    <citation type="submission" date="2021-08" db="EMBL/GenBank/DDBJ databases">
        <title>Draft Genome Sequence of Phanerochaete sordida strain YK-624.</title>
        <authorList>
            <person name="Mori T."/>
            <person name="Dohra H."/>
            <person name="Suzuki T."/>
            <person name="Kawagishi H."/>
            <person name="Hirai H."/>
        </authorList>
    </citation>
    <scope>NUCLEOTIDE SEQUENCE [LARGE SCALE GENOMIC DNA]</scope>
    <source>
        <strain evidence="3 4">YK-624</strain>
    </source>
</reference>
<dbReference type="OrthoDB" id="2745134at2759"/>
<sequence>MSANGTEPSISSQLDFLLECRMGAAVSALTLYEYAITFDQEVQAVWRRRWTISSLLLLSIRAVMVISAIFQLVSLLPRKAVRPSLSPVLYCTVSAGFRSLYSQSSASWVLPAEHDFSP</sequence>
<dbReference type="AlphaFoldDB" id="A0A9P3LDJ0"/>
<keyword evidence="1" id="KW-1133">Transmembrane helix</keyword>
<dbReference type="InterPro" id="IPR045340">
    <property type="entry name" value="DUF6533"/>
</dbReference>